<protein>
    <submittedName>
        <fullName evidence="1">Uncharacterized protein</fullName>
    </submittedName>
</protein>
<gene>
    <name evidence="1" type="ORF">CGLO_10860</name>
</gene>
<dbReference type="Proteomes" id="UP000015530">
    <property type="component" value="Unassembled WGS sequence"/>
</dbReference>
<dbReference type="EMBL" id="AMYD01002239">
    <property type="protein sequence ID" value="EQB49772.1"/>
    <property type="molecule type" value="Genomic_DNA"/>
</dbReference>
<proteinExistence type="predicted"/>
<organism evidence="1 2">
    <name type="scientific">Colletotrichum gloeosporioides (strain Cg-14)</name>
    <name type="common">Anthracnose fungus</name>
    <name type="synonym">Glomerella cingulata</name>
    <dbReference type="NCBI Taxonomy" id="1237896"/>
    <lineage>
        <taxon>Eukaryota</taxon>
        <taxon>Fungi</taxon>
        <taxon>Dikarya</taxon>
        <taxon>Ascomycota</taxon>
        <taxon>Pezizomycotina</taxon>
        <taxon>Sordariomycetes</taxon>
        <taxon>Hypocreomycetidae</taxon>
        <taxon>Glomerellales</taxon>
        <taxon>Glomerellaceae</taxon>
        <taxon>Colletotrichum</taxon>
        <taxon>Colletotrichum gloeosporioides species complex</taxon>
    </lineage>
</organism>
<sequence length="29" mass="3427">MKVAWENKDNLPYAYRILTQGDLIYAPQD</sequence>
<dbReference type="AlphaFoldDB" id="T0K2A3"/>
<accession>T0K2A3</accession>
<comment type="caution">
    <text evidence="1">The sequence shown here is derived from an EMBL/GenBank/DDBJ whole genome shotgun (WGS) entry which is preliminary data.</text>
</comment>
<dbReference type="HOGENOM" id="CLU_3410636_0_0_1"/>
<evidence type="ECO:0000313" key="1">
    <source>
        <dbReference type="EMBL" id="EQB49772.1"/>
    </source>
</evidence>
<evidence type="ECO:0000313" key="2">
    <source>
        <dbReference type="Proteomes" id="UP000015530"/>
    </source>
</evidence>
<reference evidence="2" key="1">
    <citation type="journal article" date="2013" name="Mol. Plant Microbe Interact.">
        <title>Global aspects of pacC regulation of pathogenicity genes in Colletotrichum gloeosporioides as revealed by transcriptome analysis.</title>
        <authorList>
            <person name="Alkan N."/>
            <person name="Meng X."/>
            <person name="Friedlander G."/>
            <person name="Reuveni E."/>
            <person name="Sukno S."/>
            <person name="Sherman A."/>
            <person name="Thon M."/>
            <person name="Fluhr R."/>
            <person name="Prusky D."/>
        </authorList>
    </citation>
    <scope>NUCLEOTIDE SEQUENCE [LARGE SCALE GENOMIC DNA]</scope>
    <source>
        <strain evidence="2">Cg-14</strain>
    </source>
</reference>
<name>T0K2A3_COLGC</name>